<evidence type="ECO:0000256" key="1">
    <source>
        <dbReference type="ARBA" id="ARBA00004651"/>
    </source>
</evidence>
<evidence type="ECO:0000313" key="8">
    <source>
        <dbReference type="EMBL" id="MCE7509050.1"/>
    </source>
</evidence>
<evidence type="ECO:0000313" key="9">
    <source>
        <dbReference type="Proteomes" id="UP001107961"/>
    </source>
</evidence>
<keyword evidence="9" id="KW-1185">Reference proteome</keyword>
<organism evidence="8 9">
    <name type="scientific">Alloalcanivorax xenomutans</name>
    <dbReference type="NCBI Taxonomy" id="1094342"/>
    <lineage>
        <taxon>Bacteria</taxon>
        <taxon>Pseudomonadati</taxon>
        <taxon>Pseudomonadota</taxon>
        <taxon>Gammaproteobacteria</taxon>
        <taxon>Oceanospirillales</taxon>
        <taxon>Alcanivoracaceae</taxon>
        <taxon>Alloalcanivorax</taxon>
    </lineage>
</organism>
<feature type="transmembrane region" description="Helical" evidence="6">
    <location>
        <begin position="55"/>
        <end position="75"/>
    </location>
</feature>
<feature type="transmembrane region" description="Helical" evidence="6">
    <location>
        <begin position="251"/>
        <end position="275"/>
    </location>
</feature>
<feature type="transmembrane region" description="Helical" evidence="6">
    <location>
        <begin position="342"/>
        <end position="364"/>
    </location>
</feature>
<evidence type="ECO:0000256" key="2">
    <source>
        <dbReference type="ARBA" id="ARBA00022475"/>
    </source>
</evidence>
<reference evidence="8" key="1">
    <citation type="submission" date="2022-01" db="EMBL/GenBank/DDBJ databases">
        <authorList>
            <person name="Karlyshev A.V."/>
            <person name="Jaspars M."/>
        </authorList>
    </citation>
    <scope>NUCLEOTIDE SEQUENCE</scope>
    <source>
        <strain evidence="8">AGSA3-2</strain>
    </source>
</reference>
<dbReference type="PANTHER" id="PTHR43124:SF5">
    <property type="entry name" value="PURINE RIBONUCLEOSIDE EFFLUX PUMP NEPI"/>
    <property type="match status" value="1"/>
</dbReference>
<dbReference type="InterPro" id="IPR050189">
    <property type="entry name" value="MFS_Efflux_Transporters"/>
</dbReference>
<sequence length="400" mass="41327">MNKSDTARESTSAPVTAAWGAVISLTLGVFGLVTAEFLPASLLTPMAADLAVSEGLAGQAVSITAVLAMITGLFIASVTRRIDRRHVLVGFSVLLVVSNLLVAYAPNLIVLLLGRVFLGIGIGGFWAMSAATVMRLVPEALVPRALSLLFSGVSAATVFAAPLGSYLGDQIGWRNVFLLASLLGILALLVQLATLPRMAPNGHTRLRTMFEVMMRPRMGFGMLASLLVFTGHFALFTYVRPFLENVTGVAVSGISAILLGFGVANFIGTFLGGALVERNMRLTLAVMPLVMGVAGLSLAMLTGTPVSDAILVALWGMAFGAVPVAWSTWITRTVPDEAESGGGLMVVAIQFAIALGAAAGGAVFNVSGATGVFAISGLVLIFAGLLVSVGLRTEPLPAKA</sequence>
<evidence type="ECO:0000256" key="3">
    <source>
        <dbReference type="ARBA" id="ARBA00022692"/>
    </source>
</evidence>
<dbReference type="PROSITE" id="PS50850">
    <property type="entry name" value="MFS"/>
    <property type="match status" value="1"/>
</dbReference>
<comment type="subcellular location">
    <subcellularLocation>
        <location evidence="1">Cell membrane</location>
        <topology evidence="1">Multi-pass membrane protein</topology>
    </subcellularLocation>
</comment>
<dbReference type="Gene3D" id="1.20.1250.20">
    <property type="entry name" value="MFS general substrate transporter like domains"/>
    <property type="match status" value="1"/>
</dbReference>
<accession>A0A9Q3W5D2</accession>
<dbReference type="InterPro" id="IPR020846">
    <property type="entry name" value="MFS_dom"/>
</dbReference>
<keyword evidence="5 6" id="KW-0472">Membrane</keyword>
<dbReference type="KEGG" id="axe:P40_06105"/>
<feature type="transmembrane region" description="Helical" evidence="6">
    <location>
        <begin position="145"/>
        <end position="164"/>
    </location>
</feature>
<proteinExistence type="predicted"/>
<evidence type="ECO:0000259" key="7">
    <source>
        <dbReference type="PROSITE" id="PS50850"/>
    </source>
</evidence>
<feature type="transmembrane region" description="Helical" evidence="6">
    <location>
        <begin position="12"/>
        <end position="35"/>
    </location>
</feature>
<feature type="transmembrane region" description="Helical" evidence="6">
    <location>
        <begin position="309"/>
        <end position="330"/>
    </location>
</feature>
<evidence type="ECO:0000256" key="6">
    <source>
        <dbReference type="SAM" id="Phobius"/>
    </source>
</evidence>
<feature type="transmembrane region" description="Helical" evidence="6">
    <location>
        <begin position="112"/>
        <end position="133"/>
    </location>
</feature>
<comment type="caution">
    <text evidence="8">The sequence shown here is derived from an EMBL/GenBank/DDBJ whole genome shotgun (WGS) entry which is preliminary data.</text>
</comment>
<dbReference type="Proteomes" id="UP001107961">
    <property type="component" value="Unassembled WGS sequence"/>
</dbReference>
<name>A0A9Q3W5D2_9GAMM</name>
<dbReference type="EMBL" id="JAJVKT010000011">
    <property type="protein sequence ID" value="MCE7509050.1"/>
    <property type="molecule type" value="Genomic_DNA"/>
</dbReference>
<keyword evidence="3 6" id="KW-0812">Transmembrane</keyword>
<feature type="domain" description="Major facilitator superfamily (MFS) profile" evidence="7">
    <location>
        <begin position="21"/>
        <end position="395"/>
    </location>
</feature>
<dbReference type="GO" id="GO:0022857">
    <property type="term" value="F:transmembrane transporter activity"/>
    <property type="evidence" value="ECO:0007669"/>
    <property type="project" value="InterPro"/>
</dbReference>
<feature type="transmembrane region" description="Helical" evidence="6">
    <location>
        <begin position="370"/>
        <end position="391"/>
    </location>
</feature>
<feature type="transmembrane region" description="Helical" evidence="6">
    <location>
        <begin position="87"/>
        <end position="106"/>
    </location>
</feature>
<gene>
    <name evidence="8" type="ORF">LZG35_10425</name>
</gene>
<dbReference type="InterPro" id="IPR011701">
    <property type="entry name" value="MFS"/>
</dbReference>
<dbReference type="GO" id="GO:0005886">
    <property type="term" value="C:plasma membrane"/>
    <property type="evidence" value="ECO:0007669"/>
    <property type="project" value="UniProtKB-SubCell"/>
</dbReference>
<feature type="transmembrane region" description="Helical" evidence="6">
    <location>
        <begin position="282"/>
        <end position="303"/>
    </location>
</feature>
<dbReference type="RefSeq" id="WP_080530617.1">
    <property type="nucleotide sequence ID" value="NZ_CBDDTQ010000001.1"/>
</dbReference>
<dbReference type="CDD" id="cd17324">
    <property type="entry name" value="MFS_NepI_like"/>
    <property type="match status" value="1"/>
</dbReference>
<dbReference type="AlphaFoldDB" id="A0A9Q3W5D2"/>
<dbReference type="Pfam" id="PF07690">
    <property type="entry name" value="MFS_1"/>
    <property type="match status" value="1"/>
</dbReference>
<dbReference type="PANTHER" id="PTHR43124">
    <property type="entry name" value="PURINE EFFLUX PUMP PBUE"/>
    <property type="match status" value="1"/>
</dbReference>
<dbReference type="InterPro" id="IPR036259">
    <property type="entry name" value="MFS_trans_sf"/>
</dbReference>
<protein>
    <submittedName>
        <fullName evidence="8">MFS transporter</fullName>
    </submittedName>
</protein>
<keyword evidence="2" id="KW-1003">Cell membrane</keyword>
<keyword evidence="4 6" id="KW-1133">Transmembrane helix</keyword>
<evidence type="ECO:0000256" key="5">
    <source>
        <dbReference type="ARBA" id="ARBA00023136"/>
    </source>
</evidence>
<evidence type="ECO:0000256" key="4">
    <source>
        <dbReference type="ARBA" id="ARBA00022989"/>
    </source>
</evidence>
<feature type="transmembrane region" description="Helical" evidence="6">
    <location>
        <begin position="220"/>
        <end position="239"/>
    </location>
</feature>
<dbReference type="SUPFAM" id="SSF103473">
    <property type="entry name" value="MFS general substrate transporter"/>
    <property type="match status" value="1"/>
</dbReference>
<feature type="transmembrane region" description="Helical" evidence="6">
    <location>
        <begin position="176"/>
        <end position="199"/>
    </location>
</feature>